<dbReference type="WBParaSite" id="PSAMB.scaffold6647size9060.g28854.t1">
    <property type="protein sequence ID" value="PSAMB.scaffold6647size9060.g28854.t1"/>
    <property type="gene ID" value="PSAMB.scaffold6647size9060.g28854"/>
</dbReference>
<dbReference type="InterPro" id="IPR050213">
    <property type="entry name" value="GST_superfamily"/>
</dbReference>
<dbReference type="PANTHER" id="PTHR11571">
    <property type="entry name" value="GLUTATHIONE S-TRANSFERASE"/>
    <property type="match status" value="1"/>
</dbReference>
<evidence type="ECO:0000313" key="5">
    <source>
        <dbReference type="Proteomes" id="UP000887566"/>
    </source>
</evidence>
<feature type="domain" description="GST C-terminal" evidence="4">
    <location>
        <begin position="24"/>
        <end position="146"/>
    </location>
</feature>
<reference evidence="6" key="1">
    <citation type="submission" date="2022-11" db="UniProtKB">
        <authorList>
            <consortium name="WormBaseParasite"/>
        </authorList>
    </citation>
    <scope>IDENTIFICATION</scope>
</reference>
<evidence type="ECO:0000259" key="4">
    <source>
        <dbReference type="PROSITE" id="PS50405"/>
    </source>
</evidence>
<keyword evidence="2" id="KW-0808">Transferase</keyword>
<dbReference type="InterPro" id="IPR004046">
    <property type="entry name" value="GST_C"/>
</dbReference>
<dbReference type="SUPFAM" id="SSF47616">
    <property type="entry name" value="GST C-terminal domain-like"/>
    <property type="match status" value="1"/>
</dbReference>
<dbReference type="Proteomes" id="UP000887566">
    <property type="component" value="Unplaced"/>
</dbReference>
<comment type="catalytic activity">
    <reaction evidence="3">
        <text>RX + glutathione = an S-substituted glutathione + a halide anion + H(+)</text>
        <dbReference type="Rhea" id="RHEA:16437"/>
        <dbReference type="ChEBI" id="CHEBI:15378"/>
        <dbReference type="ChEBI" id="CHEBI:16042"/>
        <dbReference type="ChEBI" id="CHEBI:17792"/>
        <dbReference type="ChEBI" id="CHEBI:57925"/>
        <dbReference type="ChEBI" id="CHEBI:90779"/>
        <dbReference type="EC" id="2.5.1.18"/>
    </reaction>
</comment>
<dbReference type="AlphaFoldDB" id="A0A914X5Z3"/>
<sequence length="146" mass="16926">MFYGPIAIARFLAETYDLVSDDDDAWLCAQMDSLVEIYEGMCKEILLIRRQPKHSQEEAWQDFKNGKLIKLMAYFSQTLRNNDTNWLVGKQVTWADLAISDFFAFLVDKYDSTLLFDCPAIIKHIESIRAIPDIAEYISSRTELTK</sequence>
<protein>
    <recommendedName>
        <fullName evidence="1">glutathione transferase</fullName>
        <ecNumber evidence="1">2.5.1.18</ecNumber>
    </recommendedName>
</protein>
<evidence type="ECO:0000313" key="6">
    <source>
        <dbReference type="WBParaSite" id="PSAMB.scaffold6647size9060.g28854.t1"/>
    </source>
</evidence>
<proteinExistence type="predicted"/>
<dbReference type="Pfam" id="PF14497">
    <property type="entry name" value="GST_C_3"/>
    <property type="match status" value="1"/>
</dbReference>
<organism evidence="5 6">
    <name type="scientific">Plectus sambesii</name>
    <dbReference type="NCBI Taxonomy" id="2011161"/>
    <lineage>
        <taxon>Eukaryota</taxon>
        <taxon>Metazoa</taxon>
        <taxon>Ecdysozoa</taxon>
        <taxon>Nematoda</taxon>
        <taxon>Chromadorea</taxon>
        <taxon>Plectida</taxon>
        <taxon>Plectina</taxon>
        <taxon>Plectoidea</taxon>
        <taxon>Plectidae</taxon>
        <taxon>Plectus</taxon>
    </lineage>
</organism>
<accession>A0A914X5Z3</accession>
<dbReference type="EC" id="2.5.1.18" evidence="1"/>
<dbReference type="Gene3D" id="1.20.1050.10">
    <property type="match status" value="1"/>
</dbReference>
<evidence type="ECO:0000256" key="3">
    <source>
        <dbReference type="ARBA" id="ARBA00047960"/>
    </source>
</evidence>
<dbReference type="PROSITE" id="PS50405">
    <property type="entry name" value="GST_CTER"/>
    <property type="match status" value="1"/>
</dbReference>
<dbReference type="GO" id="GO:0004364">
    <property type="term" value="F:glutathione transferase activity"/>
    <property type="evidence" value="ECO:0007669"/>
    <property type="project" value="UniProtKB-EC"/>
</dbReference>
<dbReference type="GO" id="GO:0006749">
    <property type="term" value="P:glutathione metabolic process"/>
    <property type="evidence" value="ECO:0007669"/>
    <property type="project" value="TreeGrafter"/>
</dbReference>
<keyword evidence="5" id="KW-1185">Reference proteome</keyword>
<dbReference type="InterPro" id="IPR036282">
    <property type="entry name" value="Glutathione-S-Trfase_C_sf"/>
</dbReference>
<dbReference type="PANTHER" id="PTHR11571:SF224">
    <property type="entry name" value="HEMATOPOIETIC PROSTAGLANDIN D SYNTHASE"/>
    <property type="match status" value="1"/>
</dbReference>
<evidence type="ECO:0000256" key="2">
    <source>
        <dbReference type="ARBA" id="ARBA00022679"/>
    </source>
</evidence>
<dbReference type="Gene3D" id="3.40.30.10">
    <property type="entry name" value="Glutaredoxin"/>
    <property type="match status" value="1"/>
</dbReference>
<dbReference type="InterPro" id="IPR010987">
    <property type="entry name" value="Glutathione-S-Trfase_C-like"/>
</dbReference>
<name>A0A914X5Z3_9BILA</name>
<evidence type="ECO:0000256" key="1">
    <source>
        <dbReference type="ARBA" id="ARBA00012452"/>
    </source>
</evidence>